<dbReference type="EMBL" id="JAZHXI010000007">
    <property type="protein sequence ID" value="KAL2069588.1"/>
    <property type="molecule type" value="Genomic_DNA"/>
</dbReference>
<keyword evidence="3" id="KW-1185">Reference proteome</keyword>
<dbReference type="Proteomes" id="UP001595075">
    <property type="component" value="Unassembled WGS sequence"/>
</dbReference>
<sequence>MVIVMTWTEEELDDICREHAQRWASQLQETFQKAKSAIVDTGEIDSVTQDGVAHYMNYNGFDSHGDKMFGINYPRLKELEICYDPKNLFNKCPKLI</sequence>
<protein>
    <recommendedName>
        <fullName evidence="1">Berberine/berberine-like domain-containing protein</fullName>
    </recommendedName>
</protein>
<evidence type="ECO:0000313" key="2">
    <source>
        <dbReference type="EMBL" id="KAL2069588.1"/>
    </source>
</evidence>
<comment type="caution">
    <text evidence="2">The sequence shown here is derived from an EMBL/GenBank/DDBJ whole genome shotgun (WGS) entry which is preliminary data.</text>
</comment>
<organism evidence="2 3">
    <name type="scientific">Oculimacula yallundae</name>
    <dbReference type="NCBI Taxonomy" id="86028"/>
    <lineage>
        <taxon>Eukaryota</taxon>
        <taxon>Fungi</taxon>
        <taxon>Dikarya</taxon>
        <taxon>Ascomycota</taxon>
        <taxon>Pezizomycotina</taxon>
        <taxon>Leotiomycetes</taxon>
        <taxon>Helotiales</taxon>
        <taxon>Ploettnerulaceae</taxon>
        <taxon>Oculimacula</taxon>
    </lineage>
</organism>
<proteinExistence type="predicted"/>
<dbReference type="Gene3D" id="3.30.465.10">
    <property type="match status" value="1"/>
</dbReference>
<feature type="domain" description="Berberine/berberine-like" evidence="1">
    <location>
        <begin position="55"/>
        <end position="90"/>
    </location>
</feature>
<gene>
    <name evidence="2" type="ORF">VTL71DRAFT_14267</name>
</gene>
<evidence type="ECO:0000313" key="3">
    <source>
        <dbReference type="Proteomes" id="UP001595075"/>
    </source>
</evidence>
<dbReference type="InterPro" id="IPR012951">
    <property type="entry name" value="BBE"/>
</dbReference>
<dbReference type="InterPro" id="IPR016169">
    <property type="entry name" value="FAD-bd_PCMH_sub2"/>
</dbReference>
<dbReference type="Pfam" id="PF08031">
    <property type="entry name" value="BBE"/>
    <property type="match status" value="1"/>
</dbReference>
<dbReference type="Gene3D" id="3.40.462.20">
    <property type="match status" value="1"/>
</dbReference>
<name>A0ABR4CHY7_9HELO</name>
<reference evidence="2 3" key="1">
    <citation type="journal article" date="2024" name="Commun. Biol.">
        <title>Comparative genomic analysis of thermophilic fungi reveals convergent evolutionary adaptations and gene losses.</title>
        <authorList>
            <person name="Steindorff A.S."/>
            <person name="Aguilar-Pontes M.V."/>
            <person name="Robinson A.J."/>
            <person name="Andreopoulos B."/>
            <person name="LaButti K."/>
            <person name="Kuo A."/>
            <person name="Mondo S."/>
            <person name="Riley R."/>
            <person name="Otillar R."/>
            <person name="Haridas S."/>
            <person name="Lipzen A."/>
            <person name="Grimwood J."/>
            <person name="Schmutz J."/>
            <person name="Clum A."/>
            <person name="Reid I.D."/>
            <person name="Moisan M.C."/>
            <person name="Butler G."/>
            <person name="Nguyen T.T.M."/>
            <person name="Dewar K."/>
            <person name="Conant G."/>
            <person name="Drula E."/>
            <person name="Henrissat B."/>
            <person name="Hansel C."/>
            <person name="Singer S."/>
            <person name="Hutchinson M.I."/>
            <person name="de Vries R.P."/>
            <person name="Natvig D.O."/>
            <person name="Powell A.J."/>
            <person name="Tsang A."/>
            <person name="Grigoriev I.V."/>
        </authorList>
    </citation>
    <scope>NUCLEOTIDE SEQUENCE [LARGE SCALE GENOMIC DNA]</scope>
    <source>
        <strain evidence="2 3">CBS 494.80</strain>
    </source>
</reference>
<accession>A0ABR4CHY7</accession>
<evidence type="ECO:0000259" key="1">
    <source>
        <dbReference type="Pfam" id="PF08031"/>
    </source>
</evidence>